<dbReference type="InterPro" id="IPR035906">
    <property type="entry name" value="MetI-like_sf"/>
</dbReference>
<dbReference type="PANTHER" id="PTHR30614">
    <property type="entry name" value="MEMBRANE COMPONENT OF AMINO ACID ABC TRANSPORTER"/>
    <property type="match status" value="1"/>
</dbReference>
<evidence type="ECO:0000256" key="2">
    <source>
        <dbReference type="ARBA" id="ARBA00010072"/>
    </source>
</evidence>
<comment type="similarity">
    <text evidence="2">Belongs to the binding-protein-dependent transport system permease family. HisMQ subfamily.</text>
</comment>
<feature type="domain" description="ABC transmembrane type-1" evidence="10">
    <location>
        <begin position="23"/>
        <end position="211"/>
    </location>
</feature>
<evidence type="ECO:0000259" key="10">
    <source>
        <dbReference type="PROSITE" id="PS50928"/>
    </source>
</evidence>
<comment type="caution">
    <text evidence="11">The sequence shown here is derived from an EMBL/GenBank/DDBJ whole genome shotgun (WGS) entry which is preliminary data.</text>
</comment>
<dbReference type="RefSeq" id="WP_132379689.1">
    <property type="nucleotide sequence ID" value="NZ_SLZZ01000005.1"/>
</dbReference>
<dbReference type="PROSITE" id="PS50928">
    <property type="entry name" value="ABC_TM1"/>
    <property type="match status" value="1"/>
</dbReference>
<evidence type="ECO:0000256" key="1">
    <source>
        <dbReference type="ARBA" id="ARBA00004651"/>
    </source>
</evidence>
<feature type="transmembrane region" description="Helical" evidence="9">
    <location>
        <begin position="187"/>
        <end position="208"/>
    </location>
</feature>
<keyword evidence="12" id="KW-1185">Reference proteome</keyword>
<evidence type="ECO:0000256" key="5">
    <source>
        <dbReference type="ARBA" id="ARBA00022692"/>
    </source>
</evidence>
<evidence type="ECO:0000313" key="12">
    <source>
        <dbReference type="Proteomes" id="UP000295726"/>
    </source>
</evidence>
<dbReference type="NCBIfam" id="TIGR01726">
    <property type="entry name" value="HEQRo_perm_3TM"/>
    <property type="match status" value="1"/>
</dbReference>
<dbReference type="GO" id="GO:0006865">
    <property type="term" value="P:amino acid transport"/>
    <property type="evidence" value="ECO:0007669"/>
    <property type="project" value="UniProtKB-KW"/>
</dbReference>
<dbReference type="Pfam" id="PF00528">
    <property type="entry name" value="BPD_transp_1"/>
    <property type="match status" value="1"/>
</dbReference>
<dbReference type="Gene3D" id="1.10.3720.10">
    <property type="entry name" value="MetI-like"/>
    <property type="match status" value="1"/>
</dbReference>
<evidence type="ECO:0000313" key="11">
    <source>
        <dbReference type="EMBL" id="TCS80744.1"/>
    </source>
</evidence>
<sequence length="242" mass="26303">MSAFSAQKWEKLFQNIDLFIQGFGTTLYIVLLGLLLSLVLGAIFGVISTSHNKVLRGIARVYVEFFQNTPLLVQIFFLYNALPYVGVFIPVKTIGIVGVGIYHGAYMAEVVRTGIEATPKGQRDAADSQGFSYVQTMLYIILPQALKVMLPPLTNVAANLIKNTSILAIIAGGDLMYQADSFASSTLAYGPAYVVVGILYFIICFPLARLSGYLEKRFGATPKPKDYTALLSAYSMGKGAAK</sequence>
<evidence type="ECO:0000256" key="8">
    <source>
        <dbReference type="ARBA" id="ARBA00023136"/>
    </source>
</evidence>
<dbReference type="InterPro" id="IPR000515">
    <property type="entry name" value="MetI-like"/>
</dbReference>
<dbReference type="GO" id="GO:0022857">
    <property type="term" value="F:transmembrane transporter activity"/>
    <property type="evidence" value="ECO:0007669"/>
    <property type="project" value="InterPro"/>
</dbReference>
<name>A0A4R3KC04_9FIRM</name>
<keyword evidence="5 9" id="KW-0812">Transmembrane</keyword>
<comment type="subcellular location">
    <subcellularLocation>
        <location evidence="1 9">Cell membrane</location>
        <topology evidence="1 9">Multi-pass membrane protein</topology>
    </subcellularLocation>
</comment>
<proteinExistence type="inferred from homology"/>
<dbReference type="CDD" id="cd06261">
    <property type="entry name" value="TM_PBP2"/>
    <property type="match status" value="1"/>
</dbReference>
<keyword evidence="3 9" id="KW-0813">Transport</keyword>
<evidence type="ECO:0000256" key="9">
    <source>
        <dbReference type="RuleBase" id="RU363032"/>
    </source>
</evidence>
<evidence type="ECO:0000256" key="4">
    <source>
        <dbReference type="ARBA" id="ARBA00022475"/>
    </source>
</evidence>
<evidence type="ECO:0000256" key="3">
    <source>
        <dbReference type="ARBA" id="ARBA00022448"/>
    </source>
</evidence>
<keyword evidence="6" id="KW-0029">Amino-acid transport</keyword>
<feature type="transmembrane region" description="Helical" evidence="9">
    <location>
        <begin position="27"/>
        <end position="49"/>
    </location>
</feature>
<protein>
    <submittedName>
        <fullName evidence="11">Amino acid ABC transporter membrane protein 1 (PAAT family)</fullName>
    </submittedName>
</protein>
<dbReference type="InterPro" id="IPR010065">
    <property type="entry name" value="AA_ABC_transptr_permease_3TM"/>
</dbReference>
<dbReference type="Proteomes" id="UP000295726">
    <property type="component" value="Unassembled WGS sequence"/>
</dbReference>
<organism evidence="11 12">
    <name type="scientific">Muricomes intestini</name>
    <dbReference type="NCBI Taxonomy" id="1796634"/>
    <lineage>
        <taxon>Bacteria</taxon>
        <taxon>Bacillati</taxon>
        <taxon>Bacillota</taxon>
        <taxon>Clostridia</taxon>
        <taxon>Lachnospirales</taxon>
        <taxon>Lachnospiraceae</taxon>
        <taxon>Muricomes</taxon>
    </lineage>
</organism>
<evidence type="ECO:0000256" key="7">
    <source>
        <dbReference type="ARBA" id="ARBA00022989"/>
    </source>
</evidence>
<accession>A0A4R3KC04</accession>
<dbReference type="InterPro" id="IPR043429">
    <property type="entry name" value="ArtM/GltK/GlnP/TcyL/YhdX-like"/>
</dbReference>
<dbReference type="SUPFAM" id="SSF161098">
    <property type="entry name" value="MetI-like"/>
    <property type="match status" value="1"/>
</dbReference>
<dbReference type="AlphaFoldDB" id="A0A4R3KC04"/>
<dbReference type="EMBL" id="SLZZ01000005">
    <property type="protein sequence ID" value="TCS80744.1"/>
    <property type="molecule type" value="Genomic_DNA"/>
</dbReference>
<keyword evidence="8 9" id="KW-0472">Membrane</keyword>
<evidence type="ECO:0000256" key="6">
    <source>
        <dbReference type="ARBA" id="ARBA00022970"/>
    </source>
</evidence>
<keyword evidence="7 9" id="KW-1133">Transmembrane helix</keyword>
<dbReference type="PANTHER" id="PTHR30614:SF20">
    <property type="entry name" value="GLUTAMINE TRANSPORT SYSTEM PERMEASE PROTEIN GLNP"/>
    <property type="match status" value="1"/>
</dbReference>
<dbReference type="GO" id="GO:0043190">
    <property type="term" value="C:ATP-binding cassette (ABC) transporter complex"/>
    <property type="evidence" value="ECO:0007669"/>
    <property type="project" value="InterPro"/>
</dbReference>
<gene>
    <name evidence="11" type="ORF">EDD59_105127</name>
</gene>
<keyword evidence="4" id="KW-1003">Cell membrane</keyword>
<dbReference type="OrthoDB" id="9787841at2"/>
<reference evidence="11 12" key="1">
    <citation type="submission" date="2019-03" db="EMBL/GenBank/DDBJ databases">
        <title>Genomic Encyclopedia of Type Strains, Phase IV (KMG-IV): sequencing the most valuable type-strain genomes for metagenomic binning, comparative biology and taxonomic classification.</title>
        <authorList>
            <person name="Goeker M."/>
        </authorList>
    </citation>
    <scope>NUCLEOTIDE SEQUENCE [LARGE SCALE GENOMIC DNA]</scope>
    <source>
        <strain evidence="11 12">DSM 29489</strain>
    </source>
</reference>